<organism evidence="1 2">
    <name type="scientific">Human immunodeficiency virus type 1</name>
    <name type="common">HIV-1</name>
    <dbReference type="NCBI Taxonomy" id="11676"/>
    <lineage>
        <taxon>Viruses</taxon>
        <taxon>Riboviria</taxon>
        <taxon>Pararnavirae</taxon>
        <taxon>Artverviricota</taxon>
        <taxon>Revtraviricetes</taxon>
        <taxon>Ortervirales</taxon>
        <taxon>Retroviridae</taxon>
        <taxon>Orthoretrovirinae</taxon>
        <taxon>Lentivirus</taxon>
        <taxon>Lentivirus humimdef1</taxon>
    </lineage>
</organism>
<dbReference type="Proteomes" id="UP000157512">
    <property type="component" value="Genome"/>
</dbReference>
<dbReference type="InterPro" id="IPR012344">
    <property type="entry name" value="Matrix_HIV/RSV_N"/>
</dbReference>
<evidence type="ECO:0000313" key="2">
    <source>
        <dbReference type="Proteomes" id="UP000157512"/>
    </source>
</evidence>
<organismHost>
    <name type="scientific">Homo sapiens</name>
    <name type="common">Human</name>
    <dbReference type="NCBI Taxonomy" id="9606"/>
</organismHost>
<reference evidence="1 2" key="1">
    <citation type="journal article" date="2012" name="Nature">
        <title>Increased HIV-1 vaccine efficacy against viruses with genetic signatures in Env V2.</title>
        <authorList>
            <person name="Rolland M."/>
            <person name="Edlefsen P.T."/>
            <person name="Larsen B.B."/>
            <person name="Tovanabutra S."/>
            <person name="Sanders-Buell E."/>
            <person name="Hertz T."/>
            <person name="de Camp A.C."/>
            <person name="Carrico C."/>
            <person name="Menis S."/>
            <person name="Magaret C.A."/>
            <person name="Ahmed H."/>
            <person name="Juraska M."/>
            <person name="Chen L."/>
            <person name="Konopa P."/>
            <person name="Nariya S."/>
            <person name="Stoddard J.N."/>
            <person name="Wong K."/>
            <person name="Zhao H."/>
            <person name="Deng W."/>
            <person name="Maust B.S."/>
            <person name="Bose M."/>
            <person name="Howell S."/>
            <person name="Bates A."/>
            <person name="Lazzaro M."/>
            <person name="O'Sullivan A."/>
            <person name="Lei E."/>
            <person name="Bradfield A."/>
            <person name="Ibitamuno G."/>
            <person name="Assawadarachai V."/>
            <person name="O'Connell R.J."/>
            <person name="de Souza M.S."/>
            <person name="Nitayaphan S."/>
            <person name="Rerks-Ngarm S."/>
            <person name="Robb M.L."/>
            <person name="McLellan J.S."/>
            <person name="Georgiev I."/>
            <person name="Kwong P.D."/>
            <person name="Carlson J.M."/>
            <person name="Michael N.L."/>
            <person name="Schief W.R."/>
            <person name="Gilbert P.B."/>
            <person name="Mullins J.I."/>
            <person name="Kim J.H."/>
        </authorList>
    </citation>
    <scope>NUCLEOTIDE SEQUENCE [LARGE SCALE GENOMIC DNA]</scope>
    <source>
        <strain evidence="1">AA034a_wg5</strain>
    </source>
</reference>
<dbReference type="EMBL" id="JX447091">
    <property type="protein sequence ID" value="AFU28104.1"/>
    <property type="molecule type" value="Genomic_RNA"/>
</dbReference>
<proteinExistence type="predicted"/>
<evidence type="ECO:0000313" key="1">
    <source>
        <dbReference type="EMBL" id="AFU28104.1"/>
    </source>
</evidence>
<name>K0GLH9_HV1</name>
<accession>K0GLH9</accession>
<dbReference type="Gene3D" id="1.10.150.90">
    <property type="entry name" value="Immunodeficiency lentiviruses, gag gene matrix protein p17"/>
    <property type="match status" value="1"/>
</dbReference>
<gene>
    <name evidence="1" type="primary">gag</name>
</gene>
<sequence>MGARASVLSGGKLDAWENSLTARGKEKI</sequence>
<protein>
    <submittedName>
        <fullName evidence="1">Gag protein</fullName>
    </submittedName>
</protein>